<protein>
    <submittedName>
        <fullName evidence="2">Uncharacterized protein</fullName>
    </submittedName>
</protein>
<name>A0AA39LKP3_9BILA</name>
<sequence length="458" mass="51892">MASAQRLLFLLIVVLIMDGTRGETNESQQAVTRFATREKLVHGRDRHGDTILIASLVNISMHLSGKEADELDMAIMECNETSNNVSFTSDEVIVFCSDQVHTFFQNFSDVNQQFLYTVIDGWGDFNGLFQVAIQINVNFTENVIMQSNGTSELEMAIEEFIDNLPNNTNHHPFEVLLAQINETLMDEAFNFEDKMANISAVFFQFFRLHLSFRRRMRSIVIREVGSLEAFLDVADQFFRVQNFGQLFVIPPGKNDSVIVLDLTKDVNNPTFNLSRSEKTVLLDFIDDIRSISKNKSLSVQQKVTQIVFQRQQLLLVARFLEFVLGGFPIGGAFGFGTFVDLLNAFDFNAVFTSTQGNCGDVGTIIKIFNGNMTIFYQSSKDYLDSHKGPQATTFRPYLIRIQQTIILNKTLSVSQKIRRIAFTIKTYIGKNQARANFLYAIQIGSWGSYKQLQTCGGF</sequence>
<feature type="signal peptide" evidence="1">
    <location>
        <begin position="1"/>
        <end position="22"/>
    </location>
</feature>
<keyword evidence="3" id="KW-1185">Reference proteome</keyword>
<gene>
    <name evidence="2" type="ORF">QR680_015697</name>
</gene>
<accession>A0AA39LKP3</accession>
<organism evidence="2 3">
    <name type="scientific">Steinernema hermaphroditum</name>
    <dbReference type="NCBI Taxonomy" id="289476"/>
    <lineage>
        <taxon>Eukaryota</taxon>
        <taxon>Metazoa</taxon>
        <taxon>Ecdysozoa</taxon>
        <taxon>Nematoda</taxon>
        <taxon>Chromadorea</taxon>
        <taxon>Rhabditida</taxon>
        <taxon>Tylenchina</taxon>
        <taxon>Panagrolaimomorpha</taxon>
        <taxon>Strongyloidoidea</taxon>
        <taxon>Steinernematidae</taxon>
        <taxon>Steinernema</taxon>
    </lineage>
</organism>
<keyword evidence="1" id="KW-0732">Signal</keyword>
<evidence type="ECO:0000313" key="2">
    <source>
        <dbReference type="EMBL" id="KAK0401296.1"/>
    </source>
</evidence>
<evidence type="ECO:0000256" key="1">
    <source>
        <dbReference type="SAM" id="SignalP"/>
    </source>
</evidence>
<evidence type="ECO:0000313" key="3">
    <source>
        <dbReference type="Proteomes" id="UP001175271"/>
    </source>
</evidence>
<proteinExistence type="predicted"/>
<comment type="caution">
    <text evidence="2">The sequence shown here is derived from an EMBL/GenBank/DDBJ whole genome shotgun (WGS) entry which is preliminary data.</text>
</comment>
<reference evidence="2" key="1">
    <citation type="submission" date="2023-06" db="EMBL/GenBank/DDBJ databases">
        <title>Genomic analysis of the entomopathogenic nematode Steinernema hermaphroditum.</title>
        <authorList>
            <person name="Schwarz E.M."/>
            <person name="Heppert J.K."/>
            <person name="Baniya A."/>
            <person name="Schwartz H.T."/>
            <person name="Tan C.-H."/>
            <person name="Antoshechkin I."/>
            <person name="Sternberg P.W."/>
            <person name="Goodrich-Blair H."/>
            <person name="Dillman A.R."/>
        </authorList>
    </citation>
    <scope>NUCLEOTIDE SEQUENCE</scope>
    <source>
        <strain evidence="2">PS9179</strain>
        <tissue evidence="2">Whole animal</tissue>
    </source>
</reference>
<feature type="chain" id="PRO_5041424081" evidence="1">
    <location>
        <begin position="23"/>
        <end position="458"/>
    </location>
</feature>
<dbReference type="AlphaFoldDB" id="A0AA39LKP3"/>
<dbReference type="EMBL" id="JAUCMV010000004">
    <property type="protein sequence ID" value="KAK0401296.1"/>
    <property type="molecule type" value="Genomic_DNA"/>
</dbReference>
<dbReference type="Proteomes" id="UP001175271">
    <property type="component" value="Unassembled WGS sequence"/>
</dbReference>